<gene>
    <name evidence="5" type="ORF">FB45DRAFT_1144562</name>
</gene>
<proteinExistence type="inferred from homology"/>
<dbReference type="InterPro" id="IPR019826">
    <property type="entry name" value="Carboxylesterase_B_AS"/>
</dbReference>
<evidence type="ECO:0000313" key="6">
    <source>
        <dbReference type="Proteomes" id="UP001221142"/>
    </source>
</evidence>
<dbReference type="InterPro" id="IPR002018">
    <property type="entry name" value="CarbesteraseB"/>
</dbReference>
<accession>A0AAD7AZT8</accession>
<dbReference type="AlphaFoldDB" id="A0AAD7AZT8"/>
<keyword evidence="6" id="KW-1185">Reference proteome</keyword>
<keyword evidence="3" id="KW-0732">Signal</keyword>
<comment type="caution">
    <text evidence="5">The sequence shown here is derived from an EMBL/GenBank/DDBJ whole genome shotgun (WGS) entry which is preliminary data.</text>
</comment>
<dbReference type="Proteomes" id="UP001221142">
    <property type="component" value="Unassembled WGS sequence"/>
</dbReference>
<dbReference type="PROSITE" id="PS00122">
    <property type="entry name" value="CARBOXYLESTERASE_B_1"/>
    <property type="match status" value="1"/>
</dbReference>
<evidence type="ECO:0000256" key="1">
    <source>
        <dbReference type="ARBA" id="ARBA00005964"/>
    </source>
</evidence>
<sequence>MLFALLFAASLTSTATTAGPIVDLGTAGKYLGVVQNNGTVHSWKAIPYAAPPVGDLRFKAPRLLHTQNSTLKDVSQDFPGQQTACVQFGTTNFVGVNAGPGVEDCLKLWIWAPAGAKAGDKLAVQVYTHGGGYQNSQSPNNDFSDWVGQDKKFIAVNANYRLGLLGFWNSVGSPNEGEDGNVGLLDGRFTVEWVVKHISKFGGDPHNIAISGQSGGGGAIMNQLVLYDGKGYSFQKAIPRSIQRAGAVKIADLTPRNDAFAKSVNCTDSAATKTGAAKQLKCMRAVSAEAIRLAALNFAATAKDPNGFPWPGWLPSVDGRSLTDQPVRLFRNGKIAKVPVIAGHVTDEVARLAPPQSNFTQVVNSAVGTLITPALRARFEQIYPAAIPGNNYSYNTNTPQDFLHRQWAFSDDNQAKCSSSMVVHAYSKANLVNFQFVFDAPQPGYPVYESATHSSDNYFLQNATAMMNATEALVAHDWRAYVSSFIRHNDPNVEKLSTAPLWRQSSNDYRYEPQLVISERIGASANLSAPTNSGMQLKDIAEWDRCMFHLSEDVIQHTLQ</sequence>
<feature type="domain" description="Carboxylesterase type B" evidence="4">
    <location>
        <begin position="28"/>
        <end position="506"/>
    </location>
</feature>
<name>A0AAD7AZT8_9AGAR</name>
<dbReference type="Gene3D" id="3.40.50.1820">
    <property type="entry name" value="alpha/beta hydrolase"/>
    <property type="match status" value="1"/>
</dbReference>
<evidence type="ECO:0000256" key="3">
    <source>
        <dbReference type="RuleBase" id="RU361235"/>
    </source>
</evidence>
<dbReference type="SUPFAM" id="SSF53474">
    <property type="entry name" value="alpha/beta-Hydrolases"/>
    <property type="match status" value="1"/>
</dbReference>
<dbReference type="EC" id="3.1.1.-" evidence="3"/>
<reference evidence="5" key="1">
    <citation type="submission" date="2023-03" db="EMBL/GenBank/DDBJ databases">
        <title>Massive genome expansion in bonnet fungi (Mycena s.s.) driven by repeated elements and novel gene families across ecological guilds.</title>
        <authorList>
            <consortium name="Lawrence Berkeley National Laboratory"/>
            <person name="Harder C.B."/>
            <person name="Miyauchi S."/>
            <person name="Viragh M."/>
            <person name="Kuo A."/>
            <person name="Thoen E."/>
            <person name="Andreopoulos B."/>
            <person name="Lu D."/>
            <person name="Skrede I."/>
            <person name="Drula E."/>
            <person name="Henrissat B."/>
            <person name="Morin E."/>
            <person name="Kohler A."/>
            <person name="Barry K."/>
            <person name="LaButti K."/>
            <person name="Morin E."/>
            <person name="Salamov A."/>
            <person name="Lipzen A."/>
            <person name="Mereny Z."/>
            <person name="Hegedus B."/>
            <person name="Baldrian P."/>
            <person name="Stursova M."/>
            <person name="Weitz H."/>
            <person name="Taylor A."/>
            <person name="Grigoriev I.V."/>
            <person name="Nagy L.G."/>
            <person name="Martin F."/>
            <person name="Kauserud H."/>
        </authorList>
    </citation>
    <scope>NUCLEOTIDE SEQUENCE</scope>
    <source>
        <strain evidence="5">9284</strain>
    </source>
</reference>
<feature type="chain" id="PRO_5041771532" description="Carboxylic ester hydrolase" evidence="3">
    <location>
        <begin position="19"/>
        <end position="560"/>
    </location>
</feature>
<dbReference type="InterPro" id="IPR029058">
    <property type="entry name" value="AB_hydrolase_fold"/>
</dbReference>
<organism evidence="5 6">
    <name type="scientific">Roridomyces roridus</name>
    <dbReference type="NCBI Taxonomy" id="1738132"/>
    <lineage>
        <taxon>Eukaryota</taxon>
        <taxon>Fungi</taxon>
        <taxon>Dikarya</taxon>
        <taxon>Basidiomycota</taxon>
        <taxon>Agaricomycotina</taxon>
        <taxon>Agaricomycetes</taxon>
        <taxon>Agaricomycetidae</taxon>
        <taxon>Agaricales</taxon>
        <taxon>Marasmiineae</taxon>
        <taxon>Mycenaceae</taxon>
        <taxon>Roridomyces</taxon>
    </lineage>
</organism>
<protein>
    <recommendedName>
        <fullName evidence="3">Carboxylic ester hydrolase</fullName>
        <ecNumber evidence="3">3.1.1.-</ecNumber>
    </recommendedName>
</protein>
<comment type="similarity">
    <text evidence="1 3">Belongs to the type-B carboxylesterase/lipase family.</text>
</comment>
<evidence type="ECO:0000259" key="4">
    <source>
        <dbReference type="Pfam" id="PF00135"/>
    </source>
</evidence>
<dbReference type="PANTHER" id="PTHR11559">
    <property type="entry name" value="CARBOXYLESTERASE"/>
    <property type="match status" value="1"/>
</dbReference>
<evidence type="ECO:0000313" key="5">
    <source>
        <dbReference type="EMBL" id="KAJ7605307.1"/>
    </source>
</evidence>
<keyword evidence="2 3" id="KW-0378">Hydrolase</keyword>
<dbReference type="EMBL" id="JARKIF010000077">
    <property type="protein sequence ID" value="KAJ7605307.1"/>
    <property type="molecule type" value="Genomic_DNA"/>
</dbReference>
<feature type="signal peptide" evidence="3">
    <location>
        <begin position="1"/>
        <end position="18"/>
    </location>
</feature>
<dbReference type="Pfam" id="PF00135">
    <property type="entry name" value="COesterase"/>
    <property type="match status" value="1"/>
</dbReference>
<dbReference type="InterPro" id="IPR050309">
    <property type="entry name" value="Type-B_Carboxylest/Lipase"/>
</dbReference>
<evidence type="ECO:0000256" key="2">
    <source>
        <dbReference type="ARBA" id="ARBA00022801"/>
    </source>
</evidence>
<dbReference type="GO" id="GO:0016787">
    <property type="term" value="F:hydrolase activity"/>
    <property type="evidence" value="ECO:0007669"/>
    <property type="project" value="UniProtKB-KW"/>
</dbReference>